<dbReference type="AlphaFoldDB" id="A0A398ACI5"/>
<evidence type="ECO:0000313" key="2">
    <source>
        <dbReference type="Proteomes" id="UP000264353"/>
    </source>
</evidence>
<protein>
    <submittedName>
        <fullName evidence="1">Uncharacterized protein</fullName>
    </submittedName>
</protein>
<sequence length="77" mass="8871">MVQIDTPDRTTILLRRTRDTTNGKLEISLDRLGKPLLPPAPLAVFVTAGDSIETKQILNKHNYFLFPVFWWFTICII</sequence>
<dbReference type="EMBL" id="CM010629">
    <property type="protein sequence ID" value="RID75541.1"/>
    <property type="molecule type" value="Genomic_DNA"/>
</dbReference>
<proteinExistence type="predicted"/>
<accession>A0A398ACI5</accession>
<gene>
    <name evidence="1" type="ORF">BRARA_B02581</name>
</gene>
<organism evidence="1 2">
    <name type="scientific">Brassica campestris</name>
    <name type="common">Field mustard</name>
    <dbReference type="NCBI Taxonomy" id="3711"/>
    <lineage>
        <taxon>Eukaryota</taxon>
        <taxon>Viridiplantae</taxon>
        <taxon>Streptophyta</taxon>
        <taxon>Embryophyta</taxon>
        <taxon>Tracheophyta</taxon>
        <taxon>Spermatophyta</taxon>
        <taxon>Magnoliopsida</taxon>
        <taxon>eudicotyledons</taxon>
        <taxon>Gunneridae</taxon>
        <taxon>Pentapetalae</taxon>
        <taxon>rosids</taxon>
        <taxon>malvids</taxon>
        <taxon>Brassicales</taxon>
        <taxon>Brassicaceae</taxon>
        <taxon>Brassiceae</taxon>
        <taxon>Brassica</taxon>
    </lineage>
</organism>
<evidence type="ECO:0000313" key="1">
    <source>
        <dbReference type="EMBL" id="RID75541.1"/>
    </source>
</evidence>
<reference evidence="1 2" key="1">
    <citation type="submission" date="2018-06" db="EMBL/GenBank/DDBJ databases">
        <title>WGS assembly of Brassica rapa FPsc.</title>
        <authorList>
            <person name="Bowman J."/>
            <person name="Kohchi T."/>
            <person name="Yamato K."/>
            <person name="Jenkins J."/>
            <person name="Shu S."/>
            <person name="Ishizaki K."/>
            <person name="Yamaoka S."/>
            <person name="Nishihama R."/>
            <person name="Nakamura Y."/>
            <person name="Berger F."/>
            <person name="Adam C."/>
            <person name="Aki S."/>
            <person name="Althoff F."/>
            <person name="Araki T."/>
            <person name="Arteaga-Vazquez M."/>
            <person name="Balasubrmanian S."/>
            <person name="Bauer D."/>
            <person name="Boehm C."/>
            <person name="Briginshaw L."/>
            <person name="Caballero-Perez J."/>
            <person name="Catarino B."/>
            <person name="Chen F."/>
            <person name="Chiyoda S."/>
            <person name="Chovatia M."/>
            <person name="Davies K."/>
            <person name="Delmans M."/>
            <person name="Demura T."/>
            <person name="Dierschke T."/>
            <person name="Dolan L."/>
            <person name="Dorantes-Acosta A."/>
            <person name="Eklund D."/>
            <person name="Florent S."/>
            <person name="Flores-Sandoval E."/>
            <person name="Fujiyama A."/>
            <person name="Fukuzawa H."/>
            <person name="Galik B."/>
            <person name="Grimanelli D."/>
            <person name="Grimwood J."/>
            <person name="Grossniklaus U."/>
            <person name="Hamada T."/>
            <person name="Haseloff J."/>
            <person name="Hetherington A."/>
            <person name="Higo A."/>
            <person name="Hirakawa Y."/>
            <person name="Hundley H."/>
            <person name="Ikeda Y."/>
            <person name="Inoue K."/>
            <person name="Inoue S."/>
            <person name="Ishida S."/>
            <person name="Jia Q."/>
            <person name="Kakita M."/>
            <person name="Kanazawa T."/>
            <person name="Kawai Y."/>
            <person name="Kawashima T."/>
            <person name="Kennedy M."/>
            <person name="Kinose K."/>
            <person name="Kinoshita T."/>
            <person name="Kohara Y."/>
            <person name="Koide E."/>
            <person name="Komatsu K."/>
            <person name="Kopischke S."/>
            <person name="Kubo M."/>
            <person name="Kyozuka J."/>
            <person name="Lagercrantz U."/>
            <person name="Lin S."/>
            <person name="Lindquist E."/>
            <person name="Lipzen A."/>
            <person name="Lu C."/>
            <person name="Luna E."/>
            <person name="Martienssen R."/>
            <person name="Minamino N."/>
            <person name="Mizutani M."/>
            <person name="Mizutani M."/>
            <person name="Mochizuki N."/>
            <person name="Monte I."/>
            <person name="Mosher R."/>
            <person name="Nagasaki H."/>
            <person name="Nakagami H."/>
            <person name="Naramoto S."/>
            <person name="Nishitani K."/>
            <person name="Ohtani M."/>
            <person name="Okamoto T."/>
            <person name="Okumura M."/>
            <person name="Phillips J."/>
            <person name="Pollak B."/>
            <person name="Reinders A."/>
            <person name="Roevekamp M."/>
            <person name="Sano R."/>
            <person name="Sawa S."/>
            <person name="Schmid M."/>
            <person name="Shirakawa M."/>
            <person name="Solano R."/>
            <person name="Spunde A."/>
            <person name="Suetsugu N."/>
            <person name="Sugano S."/>
            <person name="Sugiyama A."/>
            <person name="Sun R."/>
            <person name="Suzuki Y."/>
            <person name="Takenaka M."/>
            <person name="Takezawa D."/>
            <person name="Tomogane H."/>
            <person name="Tsuzuki M."/>
            <person name="Ueda T."/>
            <person name="Umeda M."/>
            <person name="Ward J."/>
            <person name="Watanabe Y."/>
            <person name="Yazaki K."/>
            <person name="Yokoyama R."/>
            <person name="Yoshitake Y."/>
            <person name="Yotsui I."/>
            <person name="Zachgo S."/>
            <person name="Schmutz J."/>
        </authorList>
    </citation>
    <scope>NUCLEOTIDE SEQUENCE [LARGE SCALE GENOMIC DNA]</scope>
    <source>
        <strain evidence="2">cv. B-3</strain>
    </source>
</reference>
<name>A0A398ACI5_BRACM</name>
<dbReference type="Proteomes" id="UP000264353">
    <property type="component" value="Chromosome A2"/>
</dbReference>